<sequence>MLLAAYRRKAFDLTNLGHSMAGATQWLARGRSYLPQHYDTHNQAVEVDREDVSGLHDHTSRTSLANLVLSLDPERFTSVGQQPVDLSQSTWKAAFGSPSSRQVTLSYRKSPLIIHSPPDTRGYLYYKRQGDGKSGVSGSLRFRVLPAGASAFEQGSDLQTPEGMPWKIYPYTIVKSPNYSPVASMLLEEGLISQQTLDHLQSLPTIRFNCRSTVLHQLSEPFVANFQYSPSIVYIITPYTMLEWKKFPLYAFAVVSHNSKGIDFQLPYKGSVRMRFEKSPLPEHANTHNVVLRVMDILIPVEKVSRNPRHQILEPVAGELLMRQNVRGTRFLWSVDLDREFYMMRDRNWDSLFAEDMADS</sequence>
<proteinExistence type="predicted"/>
<reference evidence="2" key="1">
    <citation type="journal article" date="2014" name="Proc. Natl. Acad. Sci. U.S.A.">
        <title>Extensive sampling of basidiomycete genomes demonstrates inadequacy of the white-rot/brown-rot paradigm for wood decay fungi.</title>
        <authorList>
            <person name="Riley R."/>
            <person name="Salamov A.A."/>
            <person name="Brown D.W."/>
            <person name="Nagy L.G."/>
            <person name="Floudas D."/>
            <person name="Held B.W."/>
            <person name="Levasseur A."/>
            <person name="Lombard V."/>
            <person name="Morin E."/>
            <person name="Otillar R."/>
            <person name="Lindquist E.A."/>
            <person name="Sun H."/>
            <person name="LaButti K.M."/>
            <person name="Schmutz J."/>
            <person name="Jabbour D."/>
            <person name="Luo H."/>
            <person name="Baker S.E."/>
            <person name="Pisabarro A.G."/>
            <person name="Walton J.D."/>
            <person name="Blanchette R.A."/>
            <person name="Henrissat B."/>
            <person name="Martin F."/>
            <person name="Cullen D."/>
            <person name="Hibbett D.S."/>
            <person name="Grigoriev I.V."/>
        </authorList>
    </citation>
    <scope>NUCLEOTIDE SEQUENCE [LARGE SCALE GENOMIC DNA]</scope>
    <source>
        <strain evidence="2">CBS 339.88</strain>
    </source>
</reference>
<evidence type="ECO:0000313" key="2">
    <source>
        <dbReference type="Proteomes" id="UP000027222"/>
    </source>
</evidence>
<dbReference type="OrthoDB" id="2750929at2759"/>
<keyword evidence="2" id="KW-1185">Reference proteome</keyword>
<name>A0A067TFR9_GALM3</name>
<dbReference type="EMBL" id="KL142370">
    <property type="protein sequence ID" value="KDR82050.1"/>
    <property type="molecule type" value="Genomic_DNA"/>
</dbReference>
<dbReference type="HOGENOM" id="CLU_769551_0_0_1"/>
<gene>
    <name evidence="1" type="ORF">GALMADRAFT_240509</name>
</gene>
<dbReference type="Proteomes" id="UP000027222">
    <property type="component" value="Unassembled WGS sequence"/>
</dbReference>
<protein>
    <submittedName>
        <fullName evidence="1">Uncharacterized protein</fullName>
    </submittedName>
</protein>
<organism evidence="1 2">
    <name type="scientific">Galerina marginata (strain CBS 339.88)</name>
    <dbReference type="NCBI Taxonomy" id="685588"/>
    <lineage>
        <taxon>Eukaryota</taxon>
        <taxon>Fungi</taxon>
        <taxon>Dikarya</taxon>
        <taxon>Basidiomycota</taxon>
        <taxon>Agaricomycotina</taxon>
        <taxon>Agaricomycetes</taxon>
        <taxon>Agaricomycetidae</taxon>
        <taxon>Agaricales</taxon>
        <taxon>Agaricineae</taxon>
        <taxon>Strophariaceae</taxon>
        <taxon>Galerina</taxon>
    </lineage>
</organism>
<accession>A0A067TFR9</accession>
<evidence type="ECO:0000313" key="1">
    <source>
        <dbReference type="EMBL" id="KDR82050.1"/>
    </source>
</evidence>
<dbReference type="AlphaFoldDB" id="A0A067TFR9"/>